<dbReference type="SMART" id="SM00044">
    <property type="entry name" value="CYCc"/>
    <property type="match status" value="1"/>
</dbReference>
<dbReference type="InterPro" id="IPR041664">
    <property type="entry name" value="AAA_16"/>
</dbReference>
<sequence>MNCPSCAGRLPDTARFCLHCGAPCAPAPAGAPAAAPAAPRADERRVVSVVFCDLVGSTALSGRLDPEALRSVTLRYFELMTSRIEAHGGTVEKFIGDAVMAVFGIPVMHEDDARRALAATLDMLAALAELNSELTAALGIRLDVRIGVNSGEAVVNSDASARQALVSGEVVNVAARLEQSAAAGQILIGPDTLRAAGAAALVEDAGLLALKGKSAPVRAHRLLGLRGDEPELLRRFDTPFIGRAGELVALEAALHEALDGSGGGLVTVYGEAGLGKTRLVREWLARTDHRPPTAGRPHTAPRWGAGRCRPYGESGSLAPLAEALRQLLDSAPGAEVPRVLRAGLLLDGTPDPSVEDTCAALVRLLSALAASAPVVLVVDDFHWAGAVLREVLERLAAGLAGRPVLLVCAARLELLEHSPGWGAGTRSVLLPGLSGAESARLAAGLAEVTAHGGTGVPAQVLERAGGNPLHLEQLLAMVAEDRDPDELPPTVQALLGARLDALEDSERTTLALASVVGRDFGREELTGLARSGPEGRPGGELQPDAAGLDAVRPALHRLSRRRLVEPDGQESRYRFSSGLVQEVSYQAMAKRVRADRHERAADLLAGRGAPDGAVGGHLAKAHRYRAELGLIDPHTQELRRRAAGRLAAAGAQALARADLGWAEELLDGAVTLARPGEDAWLAAAWRLAEVRLATGRTAEGRTLLQQVAGAGDPVVAAHARLGLAVLDPGPGLAHAARTAREVLPLFEAAGDDLGTARACLRLAQRQQVLGRHGSAEELLGRALEHAVRAGAEPERAAALGAIGVSLWMGPTPVPAAVARCRALLAEHGTDRRATRVTLNCPLAVLLALRGDRPGALALLAEADRLCRELGFAEGLVFMPIFRATVEALADRTDRAAALLREAGAACRELGATGLLGAVARDLARVLLDSGDGPGARAHLDQLQELLRPDDPDDPDRLPLADAVELHGTLARLHAAGGARPGQAAALAARAVDEADRTDSPVLRATAALDRAHTELILGHRGEAAAAAALAGERFAAKGHLVGVRRAHALAAAAAAPITEERHP</sequence>
<evidence type="ECO:0000256" key="1">
    <source>
        <dbReference type="ARBA" id="ARBA00022741"/>
    </source>
</evidence>
<dbReference type="InterPro" id="IPR029787">
    <property type="entry name" value="Nucleotide_cyclase"/>
</dbReference>
<dbReference type="PANTHER" id="PTHR16305">
    <property type="entry name" value="TESTICULAR SOLUBLE ADENYLYL CYCLASE"/>
    <property type="match status" value="1"/>
</dbReference>
<dbReference type="PANTHER" id="PTHR16305:SF28">
    <property type="entry name" value="GUANYLATE CYCLASE DOMAIN-CONTAINING PROTEIN"/>
    <property type="match status" value="1"/>
</dbReference>
<evidence type="ECO:0000313" key="5">
    <source>
        <dbReference type="EMBL" id="WUS56175.1"/>
    </source>
</evidence>
<dbReference type="Pfam" id="PF13191">
    <property type="entry name" value="AAA_16"/>
    <property type="match status" value="1"/>
</dbReference>
<organism evidence="5 6">
    <name type="scientific">Kitasatospora herbaricolor</name>
    <dbReference type="NCBI Taxonomy" id="68217"/>
    <lineage>
        <taxon>Bacteria</taxon>
        <taxon>Bacillati</taxon>
        <taxon>Actinomycetota</taxon>
        <taxon>Actinomycetes</taxon>
        <taxon>Kitasatosporales</taxon>
        <taxon>Streptomycetaceae</taxon>
        <taxon>Kitasatospora</taxon>
    </lineage>
</organism>
<dbReference type="PROSITE" id="PS50125">
    <property type="entry name" value="GUANYLATE_CYCLASE_2"/>
    <property type="match status" value="1"/>
</dbReference>
<dbReference type="Gene3D" id="1.25.40.10">
    <property type="entry name" value="Tetratricopeptide repeat domain"/>
    <property type="match status" value="1"/>
</dbReference>
<dbReference type="CDD" id="cd07302">
    <property type="entry name" value="CHD"/>
    <property type="match status" value="1"/>
</dbReference>
<proteinExistence type="predicted"/>
<dbReference type="InterPro" id="IPR027417">
    <property type="entry name" value="P-loop_NTPase"/>
</dbReference>
<evidence type="ECO:0000256" key="2">
    <source>
        <dbReference type="ARBA" id="ARBA00022840"/>
    </source>
</evidence>
<dbReference type="SUPFAM" id="SSF52540">
    <property type="entry name" value="P-loop containing nucleoside triphosphate hydrolases"/>
    <property type="match status" value="1"/>
</dbReference>
<accession>A0ABZ1W5Z9</accession>
<dbReference type="Gene3D" id="3.30.70.1230">
    <property type="entry name" value="Nucleotide cyclase"/>
    <property type="match status" value="1"/>
</dbReference>
<reference evidence="5 6" key="1">
    <citation type="submission" date="2022-10" db="EMBL/GenBank/DDBJ databases">
        <title>The complete genomes of actinobacterial strains from the NBC collection.</title>
        <authorList>
            <person name="Joergensen T.S."/>
            <person name="Alvarez Arevalo M."/>
            <person name="Sterndorff E.B."/>
            <person name="Faurdal D."/>
            <person name="Vuksanovic O."/>
            <person name="Mourched A.-S."/>
            <person name="Charusanti P."/>
            <person name="Shaw S."/>
            <person name="Blin K."/>
            <person name="Weber T."/>
        </authorList>
    </citation>
    <scope>NUCLEOTIDE SEQUENCE [LARGE SCALE GENOMIC DNA]</scope>
    <source>
        <strain evidence="5 6">NBC_01247</strain>
    </source>
</reference>
<keyword evidence="6" id="KW-1185">Reference proteome</keyword>
<gene>
    <name evidence="5" type="ORF">OG469_11925</name>
</gene>
<dbReference type="Proteomes" id="UP001432014">
    <property type="component" value="Chromosome"/>
</dbReference>
<dbReference type="Gene3D" id="3.40.50.300">
    <property type="entry name" value="P-loop containing nucleotide triphosphate hydrolases"/>
    <property type="match status" value="1"/>
</dbReference>
<dbReference type="SUPFAM" id="SSF48452">
    <property type="entry name" value="TPR-like"/>
    <property type="match status" value="1"/>
</dbReference>
<protein>
    <submittedName>
        <fullName evidence="5">AAA family ATPase</fullName>
    </submittedName>
</protein>
<feature type="domain" description="Guanylate cyclase" evidence="4">
    <location>
        <begin position="48"/>
        <end position="178"/>
    </location>
</feature>
<dbReference type="RefSeq" id="WP_329499218.1">
    <property type="nucleotide sequence ID" value="NZ_CP108460.1"/>
</dbReference>
<keyword evidence="1" id="KW-0547">Nucleotide-binding</keyword>
<dbReference type="Pfam" id="PF00211">
    <property type="entry name" value="Guanylate_cyc"/>
    <property type="match status" value="1"/>
</dbReference>
<feature type="region of interest" description="Disordered" evidence="3">
    <location>
        <begin position="527"/>
        <end position="546"/>
    </location>
</feature>
<dbReference type="InterPro" id="IPR001054">
    <property type="entry name" value="A/G_cyclase"/>
</dbReference>
<evidence type="ECO:0000256" key="3">
    <source>
        <dbReference type="SAM" id="MobiDB-lite"/>
    </source>
</evidence>
<dbReference type="SUPFAM" id="SSF55073">
    <property type="entry name" value="Nucleotide cyclase"/>
    <property type="match status" value="1"/>
</dbReference>
<dbReference type="EMBL" id="CP108482">
    <property type="protein sequence ID" value="WUS56175.1"/>
    <property type="molecule type" value="Genomic_DNA"/>
</dbReference>
<dbReference type="InterPro" id="IPR011990">
    <property type="entry name" value="TPR-like_helical_dom_sf"/>
</dbReference>
<name>A0ABZ1W5Z9_9ACTN</name>
<evidence type="ECO:0000259" key="4">
    <source>
        <dbReference type="PROSITE" id="PS50125"/>
    </source>
</evidence>
<keyword evidence="2" id="KW-0067">ATP-binding</keyword>
<evidence type="ECO:0000313" key="6">
    <source>
        <dbReference type="Proteomes" id="UP001432014"/>
    </source>
</evidence>